<dbReference type="Pfam" id="PF07963">
    <property type="entry name" value="N_methyl"/>
    <property type="match status" value="1"/>
</dbReference>
<feature type="transmembrane region" description="Helical" evidence="3">
    <location>
        <begin position="6"/>
        <end position="26"/>
    </location>
</feature>
<evidence type="ECO:0000313" key="5">
    <source>
        <dbReference type="Proteomes" id="UP000004465"/>
    </source>
</evidence>
<dbReference type="RefSeq" id="WP_006908978.1">
    <property type="nucleotide sequence ID" value="NZ_JH932292.1"/>
</dbReference>
<keyword evidence="3" id="KW-0812">Transmembrane</keyword>
<gene>
    <name evidence="4" type="ORF">HMPREF9706_01670</name>
</gene>
<evidence type="ECO:0000256" key="1">
    <source>
        <dbReference type="ARBA" id="ARBA00004241"/>
    </source>
</evidence>
<keyword evidence="5" id="KW-1185">Reference proteome</keyword>
<protein>
    <submittedName>
        <fullName evidence="4">Prepilin-type N-terminal cleavage/methylation domain-containing protein</fullName>
    </submittedName>
</protein>
<keyword evidence="2" id="KW-0178">Competence</keyword>
<dbReference type="HOGENOM" id="CLU_150559_0_0_9"/>
<evidence type="ECO:0000256" key="2">
    <source>
        <dbReference type="ARBA" id="ARBA00023287"/>
    </source>
</evidence>
<dbReference type="NCBIfam" id="TIGR02532">
    <property type="entry name" value="IV_pilin_GFxxxE"/>
    <property type="match status" value="1"/>
</dbReference>
<keyword evidence="3" id="KW-0472">Membrane</keyword>
<dbReference type="InterPro" id="IPR045584">
    <property type="entry name" value="Pilin-like"/>
</dbReference>
<dbReference type="SUPFAM" id="SSF54523">
    <property type="entry name" value="Pili subunits"/>
    <property type="match status" value="1"/>
</dbReference>
<proteinExistence type="predicted"/>
<dbReference type="AlphaFoldDB" id="K1LMW5"/>
<dbReference type="GO" id="GO:0030420">
    <property type="term" value="P:establishment of competence for transformation"/>
    <property type="evidence" value="ECO:0007669"/>
    <property type="project" value="UniProtKB-KW"/>
</dbReference>
<dbReference type="EMBL" id="AGZD01000013">
    <property type="protein sequence ID" value="EKB53412.1"/>
    <property type="molecule type" value="Genomic_DNA"/>
</dbReference>
<comment type="subcellular location">
    <subcellularLocation>
        <location evidence="1">Cell surface</location>
    </subcellularLocation>
</comment>
<organism evidence="4 5">
    <name type="scientific">Facklamia hominis CCUG 36813</name>
    <dbReference type="NCBI Taxonomy" id="883111"/>
    <lineage>
        <taxon>Bacteria</taxon>
        <taxon>Bacillati</taxon>
        <taxon>Bacillota</taxon>
        <taxon>Bacilli</taxon>
        <taxon>Lactobacillales</taxon>
        <taxon>Aerococcaceae</taxon>
        <taxon>Facklamia</taxon>
    </lineage>
</organism>
<comment type="caution">
    <text evidence="4">The sequence shown here is derived from an EMBL/GenBank/DDBJ whole genome shotgun (WGS) entry which is preliminary data.</text>
</comment>
<accession>K1LMW5</accession>
<dbReference type="InterPro" id="IPR012902">
    <property type="entry name" value="N_methyl_site"/>
</dbReference>
<dbReference type="PIRSF" id="PIRSF021292">
    <property type="entry name" value="Competence_ComGD"/>
    <property type="match status" value="1"/>
</dbReference>
<name>K1LMW5_9LACT</name>
<dbReference type="STRING" id="883111.HMPREF9706_01670"/>
<dbReference type="NCBIfam" id="NF040982">
    <property type="entry name" value="ComGD"/>
    <property type="match status" value="1"/>
</dbReference>
<evidence type="ECO:0000313" key="4">
    <source>
        <dbReference type="EMBL" id="EKB53412.1"/>
    </source>
</evidence>
<dbReference type="PATRIC" id="fig|883111.3.peg.1689"/>
<keyword evidence="3" id="KW-1133">Transmembrane helix</keyword>
<dbReference type="GO" id="GO:0009986">
    <property type="term" value="C:cell surface"/>
    <property type="evidence" value="ECO:0007669"/>
    <property type="project" value="UniProtKB-SubCell"/>
</dbReference>
<dbReference type="Proteomes" id="UP000004465">
    <property type="component" value="Unassembled WGS sequence"/>
</dbReference>
<dbReference type="OrthoDB" id="2139667at2"/>
<evidence type="ECO:0000256" key="3">
    <source>
        <dbReference type="SAM" id="Phobius"/>
    </source>
</evidence>
<sequence>MVNKSNAFTLIEMLITLMVVSLLFILSSRLFNQQLISRYHSKSFKDQIKNQLHLAQEQAVIEKKSIFVNFQVGGPVSFYYYNNHQIIHQINLPDHLDLLTPYQFYFLDNGHVSGFKSITFQDQSGENFYLVFQLGSGQFEFQP</sequence>
<dbReference type="InterPro" id="IPR016785">
    <property type="entry name" value="ComGD"/>
</dbReference>
<reference evidence="4 5" key="1">
    <citation type="submission" date="2012-07" db="EMBL/GenBank/DDBJ databases">
        <title>The Genome Sequence of Facklamia hominis CCUG 36813.</title>
        <authorList>
            <consortium name="The Broad Institute Genome Sequencing Platform"/>
            <person name="Earl A."/>
            <person name="Ward D."/>
            <person name="Feldgarden M."/>
            <person name="Gevers D."/>
            <person name="Huys G."/>
            <person name="Walker B."/>
            <person name="Young S.K."/>
            <person name="Zeng Q."/>
            <person name="Gargeya S."/>
            <person name="Fitzgerald M."/>
            <person name="Haas B."/>
            <person name="Abouelleil A."/>
            <person name="Alvarado L."/>
            <person name="Arachchi H.M."/>
            <person name="Berlin A.M."/>
            <person name="Chapman S.B."/>
            <person name="Goldberg J."/>
            <person name="Griggs A."/>
            <person name="Gujja S."/>
            <person name="Hansen M."/>
            <person name="Howarth C."/>
            <person name="Imamovic A."/>
            <person name="Larimer J."/>
            <person name="McCowen C."/>
            <person name="Montmayeur A."/>
            <person name="Murphy C."/>
            <person name="Neiman D."/>
            <person name="Pearson M."/>
            <person name="Priest M."/>
            <person name="Roberts A."/>
            <person name="Saif S."/>
            <person name="Shea T."/>
            <person name="Sisk P."/>
            <person name="Sykes S."/>
            <person name="Wortman J."/>
            <person name="Nusbaum C."/>
            <person name="Birren B."/>
        </authorList>
    </citation>
    <scope>NUCLEOTIDE SEQUENCE [LARGE SCALE GENOMIC DNA]</scope>
    <source>
        <strain evidence="4 5">CCUG 36813</strain>
    </source>
</reference>